<comment type="similarity">
    <text evidence="1">Belongs to the NAD(P)-dependent epimerase/dehydratase family.</text>
</comment>
<dbReference type="InterPro" id="IPR001509">
    <property type="entry name" value="Epimerase_deHydtase"/>
</dbReference>
<dbReference type="Pfam" id="PF01370">
    <property type="entry name" value="Epimerase"/>
    <property type="match status" value="1"/>
</dbReference>
<sequence length="309" mass="33527">MATILIVGGSGCVGIETTKALLRDGHQVVSLSRGNRPLSPLANVTHVQADILDPQSIHSALEAHAITHVLHAAALRTTDCKKNPSQAVTVNINGTANLLEALSHYGKVERLVFTSTAAVYKVPDDNAFVDESAPTEVLNAYTATKLAAEQLVECYSHSHNLPATILRPQIIYGPTRGSDGSTAGITSAIYKASNGEDFTIPFGGTTYFHYSEDVGHYHAQALLHSPHHFARYNLPGESLDVSSICQSLNTLFPKSSIHHTPLRYPFANGLIDHAFLNDFPNTQRTPLTEAIHTMTQAHPPRPLQPQRHQ</sequence>
<protein>
    <submittedName>
        <fullName evidence="3">NAD-dependent epimerase/dehydratase family protein</fullName>
    </submittedName>
</protein>
<name>A0ABW4Z9A4_9BACT</name>
<dbReference type="Proteomes" id="UP001597389">
    <property type="component" value="Unassembled WGS sequence"/>
</dbReference>
<keyword evidence="4" id="KW-1185">Reference proteome</keyword>
<reference evidence="4" key="1">
    <citation type="journal article" date="2019" name="Int. J. Syst. Evol. Microbiol.">
        <title>The Global Catalogue of Microorganisms (GCM) 10K type strain sequencing project: providing services to taxonomists for standard genome sequencing and annotation.</title>
        <authorList>
            <consortium name="The Broad Institute Genomics Platform"/>
            <consortium name="The Broad Institute Genome Sequencing Center for Infectious Disease"/>
            <person name="Wu L."/>
            <person name="Ma J."/>
        </authorList>
    </citation>
    <scope>NUCLEOTIDE SEQUENCE [LARGE SCALE GENOMIC DNA]</scope>
    <source>
        <strain evidence="4">CCUG 57942</strain>
    </source>
</reference>
<dbReference type="EMBL" id="JBHUJB010000022">
    <property type="protein sequence ID" value="MFD2158406.1"/>
    <property type="molecule type" value="Genomic_DNA"/>
</dbReference>
<evidence type="ECO:0000259" key="2">
    <source>
        <dbReference type="Pfam" id="PF01370"/>
    </source>
</evidence>
<evidence type="ECO:0000256" key="1">
    <source>
        <dbReference type="ARBA" id="ARBA00007637"/>
    </source>
</evidence>
<dbReference type="RefSeq" id="WP_377177689.1">
    <property type="nucleotide sequence ID" value="NZ_JBHUJB010000022.1"/>
</dbReference>
<organism evidence="3 4">
    <name type="scientific">Rubritalea tangerina</name>
    <dbReference type="NCBI Taxonomy" id="430798"/>
    <lineage>
        <taxon>Bacteria</taxon>
        <taxon>Pseudomonadati</taxon>
        <taxon>Verrucomicrobiota</taxon>
        <taxon>Verrucomicrobiia</taxon>
        <taxon>Verrucomicrobiales</taxon>
        <taxon>Rubritaleaceae</taxon>
        <taxon>Rubritalea</taxon>
    </lineage>
</organism>
<evidence type="ECO:0000313" key="4">
    <source>
        <dbReference type="Proteomes" id="UP001597389"/>
    </source>
</evidence>
<proteinExistence type="inferred from homology"/>
<evidence type="ECO:0000313" key="3">
    <source>
        <dbReference type="EMBL" id="MFD2158406.1"/>
    </source>
</evidence>
<gene>
    <name evidence="3" type="ORF">ACFSW8_05810</name>
</gene>
<accession>A0ABW4Z9A4</accession>
<dbReference type="SUPFAM" id="SSF51735">
    <property type="entry name" value="NAD(P)-binding Rossmann-fold domains"/>
    <property type="match status" value="1"/>
</dbReference>
<dbReference type="PANTHER" id="PTHR43000">
    <property type="entry name" value="DTDP-D-GLUCOSE 4,6-DEHYDRATASE-RELATED"/>
    <property type="match status" value="1"/>
</dbReference>
<dbReference type="Gene3D" id="3.40.50.720">
    <property type="entry name" value="NAD(P)-binding Rossmann-like Domain"/>
    <property type="match status" value="1"/>
</dbReference>
<comment type="caution">
    <text evidence="3">The sequence shown here is derived from an EMBL/GenBank/DDBJ whole genome shotgun (WGS) entry which is preliminary data.</text>
</comment>
<feature type="domain" description="NAD-dependent epimerase/dehydratase" evidence="2">
    <location>
        <begin position="4"/>
        <end position="225"/>
    </location>
</feature>
<dbReference type="InterPro" id="IPR036291">
    <property type="entry name" value="NAD(P)-bd_dom_sf"/>
</dbReference>